<name>A0A6A5QX02_AMPQU</name>
<feature type="region of interest" description="Disordered" evidence="1">
    <location>
        <begin position="308"/>
        <end position="327"/>
    </location>
</feature>
<feature type="compositionally biased region" description="Acidic residues" evidence="1">
    <location>
        <begin position="309"/>
        <end position="321"/>
    </location>
</feature>
<sequence>MIISRSNHPSKSSSASEEPAVVVSNSVSGNIAKDSAVQINGHVAGQIYNLNINKVVINMKCNQEGLMVVCLGRSRLLARCCQSPYERSYGIQACDMPRRGVLYTTIQPAEALVFVSALQAATQLLEQAFRVIGRLHKAHIRQKALIDVLARHENELSSIKAIVGIIDDEEDLQIASVAAELTRLRKVQCKLVKLLEELDPKRKGAAKQFARQLTKGSSDEQRLGEIMNELGQVKAMLLLRIQVANVGVMHNMEKRLVANTEVILRVDQFLREEFNGCEGLRIARLLKGRLPSNDGTVMLTAADLKSLSDEEDRDCSEDETLVGDSDSSSSFGVKRRLTTERIILRNTAKQQSLQINAALGEDLWRDINRLVIKENISENESVQVNHATTLEATLLLLDRQDDRIAAARQRTSQYIRRDSVLSP</sequence>
<dbReference type="EMBL" id="ML979133">
    <property type="protein sequence ID" value="KAF1919370.1"/>
    <property type="molecule type" value="Genomic_DNA"/>
</dbReference>
<proteinExistence type="predicted"/>
<gene>
    <name evidence="2" type="ORF">BDU57DRAFT_443035</name>
</gene>
<accession>A0A6A5QX02</accession>
<evidence type="ECO:0000313" key="2">
    <source>
        <dbReference type="EMBL" id="KAF1919370.1"/>
    </source>
</evidence>
<organism evidence="2 3">
    <name type="scientific">Ampelomyces quisqualis</name>
    <name type="common">Powdery mildew agent</name>
    <dbReference type="NCBI Taxonomy" id="50730"/>
    <lineage>
        <taxon>Eukaryota</taxon>
        <taxon>Fungi</taxon>
        <taxon>Dikarya</taxon>
        <taxon>Ascomycota</taxon>
        <taxon>Pezizomycotina</taxon>
        <taxon>Dothideomycetes</taxon>
        <taxon>Pleosporomycetidae</taxon>
        <taxon>Pleosporales</taxon>
        <taxon>Pleosporineae</taxon>
        <taxon>Phaeosphaeriaceae</taxon>
        <taxon>Ampelomyces</taxon>
    </lineage>
</organism>
<dbReference type="OrthoDB" id="3559235at2759"/>
<keyword evidence="3" id="KW-1185">Reference proteome</keyword>
<dbReference type="AlphaFoldDB" id="A0A6A5QX02"/>
<evidence type="ECO:0000256" key="1">
    <source>
        <dbReference type="SAM" id="MobiDB-lite"/>
    </source>
</evidence>
<dbReference type="Proteomes" id="UP000800096">
    <property type="component" value="Unassembled WGS sequence"/>
</dbReference>
<protein>
    <submittedName>
        <fullName evidence="2">Uncharacterized protein</fullName>
    </submittedName>
</protein>
<reference evidence="2" key="1">
    <citation type="journal article" date="2020" name="Stud. Mycol.">
        <title>101 Dothideomycetes genomes: a test case for predicting lifestyles and emergence of pathogens.</title>
        <authorList>
            <person name="Haridas S."/>
            <person name="Albert R."/>
            <person name="Binder M."/>
            <person name="Bloem J."/>
            <person name="Labutti K."/>
            <person name="Salamov A."/>
            <person name="Andreopoulos B."/>
            <person name="Baker S."/>
            <person name="Barry K."/>
            <person name="Bills G."/>
            <person name="Bluhm B."/>
            <person name="Cannon C."/>
            <person name="Castanera R."/>
            <person name="Culley D."/>
            <person name="Daum C."/>
            <person name="Ezra D."/>
            <person name="Gonzalez J."/>
            <person name="Henrissat B."/>
            <person name="Kuo A."/>
            <person name="Liang C."/>
            <person name="Lipzen A."/>
            <person name="Lutzoni F."/>
            <person name="Magnuson J."/>
            <person name="Mondo S."/>
            <person name="Nolan M."/>
            <person name="Ohm R."/>
            <person name="Pangilinan J."/>
            <person name="Park H.-J."/>
            <person name="Ramirez L."/>
            <person name="Alfaro M."/>
            <person name="Sun H."/>
            <person name="Tritt A."/>
            <person name="Yoshinaga Y."/>
            <person name="Zwiers L.-H."/>
            <person name="Turgeon B."/>
            <person name="Goodwin S."/>
            <person name="Spatafora J."/>
            <person name="Crous P."/>
            <person name="Grigoriev I."/>
        </authorList>
    </citation>
    <scope>NUCLEOTIDE SEQUENCE</scope>
    <source>
        <strain evidence="2">HMLAC05119</strain>
    </source>
</reference>
<evidence type="ECO:0000313" key="3">
    <source>
        <dbReference type="Proteomes" id="UP000800096"/>
    </source>
</evidence>